<protein>
    <submittedName>
        <fullName evidence="3">Uncharacterized protein</fullName>
    </submittedName>
</protein>
<feature type="transmembrane region" description="Helical" evidence="1">
    <location>
        <begin position="130"/>
        <end position="151"/>
    </location>
</feature>
<comment type="caution">
    <text evidence="3">The sequence shown here is derived from an EMBL/GenBank/DDBJ whole genome shotgun (WGS) entry which is preliminary data.</text>
</comment>
<keyword evidence="1" id="KW-0812">Transmembrane</keyword>
<feature type="transmembrane region" description="Helical" evidence="1">
    <location>
        <begin position="43"/>
        <end position="64"/>
    </location>
</feature>
<accession>A0A553NPM8</accession>
<evidence type="ECO:0000256" key="1">
    <source>
        <dbReference type="SAM" id="Phobius"/>
    </source>
</evidence>
<organism evidence="3 4">
    <name type="scientific">Tigriopus californicus</name>
    <name type="common">Marine copepod</name>
    <dbReference type="NCBI Taxonomy" id="6832"/>
    <lineage>
        <taxon>Eukaryota</taxon>
        <taxon>Metazoa</taxon>
        <taxon>Ecdysozoa</taxon>
        <taxon>Arthropoda</taxon>
        <taxon>Crustacea</taxon>
        <taxon>Multicrustacea</taxon>
        <taxon>Hexanauplia</taxon>
        <taxon>Copepoda</taxon>
        <taxon>Harpacticoida</taxon>
        <taxon>Harpacticidae</taxon>
        <taxon>Tigriopus</taxon>
    </lineage>
</organism>
<dbReference type="AlphaFoldDB" id="A0A553NPM8"/>
<keyword evidence="4" id="KW-1185">Reference proteome</keyword>
<dbReference type="EMBL" id="VCGU01000011">
    <property type="protein sequence ID" value="TRY67384.1"/>
    <property type="molecule type" value="Genomic_DNA"/>
</dbReference>
<evidence type="ECO:0000313" key="3">
    <source>
        <dbReference type="EMBL" id="TRY67384.1"/>
    </source>
</evidence>
<name>A0A553NPM8_TIGCA</name>
<gene>
    <name evidence="3" type="ORF">TCAL_16958</name>
</gene>
<reference evidence="3 4" key="1">
    <citation type="journal article" date="2018" name="Nat. Ecol. Evol.">
        <title>Genomic signatures of mitonuclear coevolution across populations of Tigriopus californicus.</title>
        <authorList>
            <person name="Barreto F.S."/>
            <person name="Watson E.T."/>
            <person name="Lima T.G."/>
            <person name="Willett C.S."/>
            <person name="Edmands S."/>
            <person name="Li W."/>
            <person name="Burton R.S."/>
        </authorList>
    </citation>
    <scope>NUCLEOTIDE SEQUENCE [LARGE SCALE GENOMIC DNA]</scope>
    <source>
        <strain evidence="3 4">San Diego</strain>
    </source>
</reference>
<keyword evidence="1" id="KW-0472">Membrane</keyword>
<keyword evidence="2" id="KW-0732">Signal</keyword>
<evidence type="ECO:0000313" key="4">
    <source>
        <dbReference type="Proteomes" id="UP000318571"/>
    </source>
</evidence>
<sequence length="213" mass="23706">MKFWIACVVLGLAAQQAFAEELFDDSQLAENEARFLFMNTSGTAAGLTLLGALILLGVIAYLIYAGGILGGSTGYNRNGFEQYNNDQYANYEQQYAQYSSAQTSDQLLFEDVTQFQLSARTLADFNATSVLYGIAVGAVLVLIVGVGLYFYDYYGNTSRTEPIPDRDYAQYYQQQNQNSERAYPALRYVSVIAKYCYCSRTVHAWVKIGSKEG</sequence>
<evidence type="ECO:0000256" key="2">
    <source>
        <dbReference type="SAM" id="SignalP"/>
    </source>
</evidence>
<dbReference type="Proteomes" id="UP000318571">
    <property type="component" value="Chromosome 4"/>
</dbReference>
<feature type="signal peptide" evidence="2">
    <location>
        <begin position="1"/>
        <end position="19"/>
    </location>
</feature>
<feature type="chain" id="PRO_5021734768" evidence="2">
    <location>
        <begin position="20"/>
        <end position="213"/>
    </location>
</feature>
<proteinExistence type="predicted"/>
<keyword evidence="1" id="KW-1133">Transmembrane helix</keyword>